<reference evidence="8" key="1">
    <citation type="journal article" date="2019" name="Int. J. Syst. Evol. Microbiol.">
        <title>The Global Catalogue of Microorganisms (GCM) 10K type strain sequencing project: providing services to taxonomists for standard genome sequencing and annotation.</title>
        <authorList>
            <consortium name="The Broad Institute Genomics Platform"/>
            <consortium name="The Broad Institute Genome Sequencing Center for Infectious Disease"/>
            <person name="Wu L."/>
            <person name="Ma J."/>
        </authorList>
    </citation>
    <scope>NUCLEOTIDE SEQUENCE [LARGE SCALE GENOMIC DNA]</scope>
    <source>
        <strain evidence="8">JCM 18304</strain>
    </source>
</reference>
<dbReference type="PANTHER" id="PTHR42718:SF39">
    <property type="entry name" value="ACTINORHODIN TRANSPORTER-RELATED"/>
    <property type="match status" value="1"/>
</dbReference>
<feature type="transmembrane region" description="Helical" evidence="5">
    <location>
        <begin position="462"/>
        <end position="482"/>
    </location>
</feature>
<keyword evidence="3 5" id="KW-1133">Transmembrane helix</keyword>
<keyword evidence="2 5" id="KW-0812">Transmembrane</keyword>
<evidence type="ECO:0000313" key="7">
    <source>
        <dbReference type="EMBL" id="GAA5199365.1"/>
    </source>
</evidence>
<comment type="subcellular location">
    <subcellularLocation>
        <location evidence="1">Cell membrane</location>
        <topology evidence="1">Multi-pass membrane protein</topology>
    </subcellularLocation>
</comment>
<accession>A0ABP9SMZ0</accession>
<dbReference type="InterPro" id="IPR036259">
    <property type="entry name" value="MFS_trans_sf"/>
</dbReference>
<evidence type="ECO:0000259" key="6">
    <source>
        <dbReference type="PROSITE" id="PS50850"/>
    </source>
</evidence>
<protein>
    <submittedName>
        <fullName evidence="7">MFS transporter</fullName>
    </submittedName>
</protein>
<gene>
    <name evidence="7" type="ORF">GCM10023322_74860</name>
</gene>
<feature type="transmembrane region" description="Helical" evidence="5">
    <location>
        <begin position="281"/>
        <end position="309"/>
    </location>
</feature>
<feature type="transmembrane region" description="Helical" evidence="5">
    <location>
        <begin position="321"/>
        <end position="339"/>
    </location>
</feature>
<dbReference type="PROSITE" id="PS50850">
    <property type="entry name" value="MFS"/>
    <property type="match status" value="1"/>
</dbReference>
<dbReference type="Proteomes" id="UP001501570">
    <property type="component" value="Unassembled WGS sequence"/>
</dbReference>
<feature type="transmembrane region" description="Helical" evidence="5">
    <location>
        <begin position="431"/>
        <end position="450"/>
    </location>
</feature>
<feature type="transmembrane region" description="Helical" evidence="5">
    <location>
        <begin position="183"/>
        <end position="203"/>
    </location>
</feature>
<comment type="caution">
    <text evidence="7">The sequence shown here is derived from an EMBL/GenBank/DDBJ whole genome shotgun (WGS) entry which is preliminary data.</text>
</comment>
<dbReference type="Gene3D" id="1.20.1720.10">
    <property type="entry name" value="Multidrug resistance protein D"/>
    <property type="match status" value="1"/>
</dbReference>
<feature type="transmembrane region" description="Helical" evidence="5">
    <location>
        <begin position="91"/>
        <end position="108"/>
    </location>
</feature>
<feature type="transmembrane region" description="Helical" evidence="5">
    <location>
        <begin position="154"/>
        <end position="177"/>
    </location>
</feature>
<evidence type="ECO:0000256" key="4">
    <source>
        <dbReference type="ARBA" id="ARBA00023136"/>
    </source>
</evidence>
<dbReference type="SUPFAM" id="SSF103473">
    <property type="entry name" value="MFS general substrate transporter"/>
    <property type="match status" value="1"/>
</dbReference>
<sequence>MTVSQVRPDLEDRVTETTYPHRWLVLIFCLFASFMTTLDSTIVVVALPSIGRGIGASTSSLQWVVSGYALAFGVIPILGGRLGDDLGRRRMLLIGIASFVATSAMVGLSPSPGWLDLARVVQGLAAGIINPQISGLVQRLFAPAERGAAFSAAGVSNSIATACGPALAGVVILLAGPGVGWRLLFYINVPIGVLAFTVCRRLLPPDGPPARRPLDIVGVLLLAGALFCTLFPAVQYDNDHDPLLLALLIPAAVLGVSFARWERRMANSARRPLIDLQLFRVRSFVSGLGVALFFFGAFGAAPLVLALYLQDGLGFTAGRSGLVAAGYAAGSVLSAPLAGRLVQRHGRRLSVFGLCLFGLGMLLLATTVAVATRATAPHTIGLLLIGPLVLAGLGGGCVSNPNQAMTLAEVNVGRGSTAGGMLQTSQRLGSALGVAGVSTVFYALTSHAPAAGAAHRVVFGHAYASSIGIAVVFALGAMVFALSDQSRRAGVS</sequence>
<name>A0ABP9SMZ0_9ACTN</name>
<dbReference type="PANTHER" id="PTHR42718">
    <property type="entry name" value="MAJOR FACILITATOR SUPERFAMILY MULTIDRUG TRANSPORTER MFSC"/>
    <property type="match status" value="1"/>
</dbReference>
<evidence type="ECO:0000256" key="5">
    <source>
        <dbReference type="SAM" id="Phobius"/>
    </source>
</evidence>
<feature type="transmembrane region" description="Helical" evidence="5">
    <location>
        <begin position="242"/>
        <end position="261"/>
    </location>
</feature>
<keyword evidence="4 5" id="KW-0472">Membrane</keyword>
<evidence type="ECO:0000313" key="8">
    <source>
        <dbReference type="Proteomes" id="UP001501570"/>
    </source>
</evidence>
<feature type="transmembrane region" description="Helical" evidence="5">
    <location>
        <begin position="351"/>
        <end position="372"/>
    </location>
</feature>
<evidence type="ECO:0000256" key="3">
    <source>
        <dbReference type="ARBA" id="ARBA00022989"/>
    </source>
</evidence>
<dbReference type="InterPro" id="IPR020846">
    <property type="entry name" value="MFS_dom"/>
</dbReference>
<feature type="transmembrane region" description="Helical" evidence="5">
    <location>
        <begin position="23"/>
        <end position="48"/>
    </location>
</feature>
<feature type="domain" description="Major facilitator superfamily (MFS) profile" evidence="6">
    <location>
        <begin position="25"/>
        <end position="488"/>
    </location>
</feature>
<feature type="transmembrane region" description="Helical" evidence="5">
    <location>
        <begin position="120"/>
        <end position="142"/>
    </location>
</feature>
<feature type="transmembrane region" description="Helical" evidence="5">
    <location>
        <begin position="378"/>
        <end position="398"/>
    </location>
</feature>
<evidence type="ECO:0000256" key="2">
    <source>
        <dbReference type="ARBA" id="ARBA00022692"/>
    </source>
</evidence>
<dbReference type="InterPro" id="IPR011701">
    <property type="entry name" value="MFS"/>
</dbReference>
<feature type="transmembrane region" description="Helical" evidence="5">
    <location>
        <begin position="215"/>
        <end position="236"/>
    </location>
</feature>
<proteinExistence type="predicted"/>
<dbReference type="Pfam" id="PF07690">
    <property type="entry name" value="MFS_1"/>
    <property type="match status" value="1"/>
</dbReference>
<evidence type="ECO:0000256" key="1">
    <source>
        <dbReference type="ARBA" id="ARBA00004651"/>
    </source>
</evidence>
<dbReference type="CDD" id="cd17321">
    <property type="entry name" value="MFS_MMR_MDR_like"/>
    <property type="match status" value="1"/>
</dbReference>
<feature type="transmembrane region" description="Helical" evidence="5">
    <location>
        <begin position="60"/>
        <end position="79"/>
    </location>
</feature>
<dbReference type="EMBL" id="BAABJQ010000037">
    <property type="protein sequence ID" value="GAA5199365.1"/>
    <property type="molecule type" value="Genomic_DNA"/>
</dbReference>
<dbReference type="Gene3D" id="1.20.1250.20">
    <property type="entry name" value="MFS general substrate transporter like domains"/>
    <property type="match status" value="1"/>
</dbReference>
<keyword evidence="8" id="KW-1185">Reference proteome</keyword>
<organism evidence="7 8">
    <name type="scientific">Rugosimonospora acidiphila</name>
    <dbReference type="NCBI Taxonomy" id="556531"/>
    <lineage>
        <taxon>Bacteria</taxon>
        <taxon>Bacillati</taxon>
        <taxon>Actinomycetota</taxon>
        <taxon>Actinomycetes</taxon>
        <taxon>Micromonosporales</taxon>
        <taxon>Micromonosporaceae</taxon>
        <taxon>Rugosimonospora</taxon>
    </lineage>
</organism>